<accession>A0A8S3Y482</accession>
<comment type="caution">
    <text evidence="1">The sequence shown here is derived from an EMBL/GenBank/DDBJ whole genome shotgun (WGS) entry which is preliminary data.</text>
</comment>
<reference evidence="1" key="1">
    <citation type="submission" date="2021-04" db="EMBL/GenBank/DDBJ databases">
        <authorList>
            <person name="Tunstrom K."/>
        </authorList>
    </citation>
    <scope>NUCLEOTIDE SEQUENCE</scope>
</reference>
<sequence length="86" mass="9743">MKGIGLVLTNIIKGNIHTKEVVEQLSDTAKIATEFFYEDSAARKYFVLSATTQVLKESVKNAKTEGYCLERTFLRTSEQHRLFGDI</sequence>
<protein>
    <submittedName>
        <fullName evidence="1">(apollo) hypothetical protein</fullName>
    </submittedName>
</protein>
<evidence type="ECO:0000313" key="2">
    <source>
        <dbReference type="Proteomes" id="UP000691718"/>
    </source>
</evidence>
<gene>
    <name evidence="1" type="ORF">PAPOLLO_LOCUS25800</name>
</gene>
<dbReference type="AlphaFoldDB" id="A0A8S3Y482"/>
<name>A0A8S3Y482_PARAO</name>
<proteinExistence type="predicted"/>
<evidence type="ECO:0000313" key="1">
    <source>
        <dbReference type="EMBL" id="CAG5053953.1"/>
    </source>
</evidence>
<dbReference type="Proteomes" id="UP000691718">
    <property type="component" value="Unassembled WGS sequence"/>
</dbReference>
<organism evidence="1 2">
    <name type="scientific">Parnassius apollo</name>
    <name type="common">Apollo butterfly</name>
    <name type="synonym">Papilio apollo</name>
    <dbReference type="NCBI Taxonomy" id="110799"/>
    <lineage>
        <taxon>Eukaryota</taxon>
        <taxon>Metazoa</taxon>
        <taxon>Ecdysozoa</taxon>
        <taxon>Arthropoda</taxon>
        <taxon>Hexapoda</taxon>
        <taxon>Insecta</taxon>
        <taxon>Pterygota</taxon>
        <taxon>Neoptera</taxon>
        <taxon>Endopterygota</taxon>
        <taxon>Lepidoptera</taxon>
        <taxon>Glossata</taxon>
        <taxon>Ditrysia</taxon>
        <taxon>Papilionoidea</taxon>
        <taxon>Papilionidae</taxon>
        <taxon>Parnassiinae</taxon>
        <taxon>Parnassini</taxon>
        <taxon>Parnassius</taxon>
        <taxon>Parnassius</taxon>
    </lineage>
</organism>
<keyword evidence="2" id="KW-1185">Reference proteome</keyword>
<dbReference type="EMBL" id="CAJQZP010001558">
    <property type="protein sequence ID" value="CAG5053953.1"/>
    <property type="molecule type" value="Genomic_DNA"/>
</dbReference>